<feature type="compositionally biased region" description="Low complexity" evidence="1">
    <location>
        <begin position="494"/>
        <end position="506"/>
    </location>
</feature>
<dbReference type="RefSeq" id="XP_056854788.1">
    <property type="nucleotide sequence ID" value="XM_056998808.1"/>
</dbReference>
<dbReference type="OrthoDB" id="1934381at2759"/>
<dbReference type="Proteomes" id="UP000504610">
    <property type="component" value="Unplaced"/>
</dbReference>
<accession>A0A9W3CTH0</accession>
<evidence type="ECO:0000313" key="3">
    <source>
        <dbReference type="RefSeq" id="XP_056854786.1"/>
    </source>
</evidence>
<dbReference type="RefSeq" id="XP_056854786.1">
    <property type="nucleotide sequence ID" value="XM_056998806.1"/>
</dbReference>
<dbReference type="RefSeq" id="XP_056854790.1">
    <property type="nucleotide sequence ID" value="XM_056998810.1"/>
</dbReference>
<gene>
    <name evidence="3 4 5 6 7" type="primary">LOC130504220</name>
</gene>
<dbReference type="AlphaFoldDB" id="A0A9W3CTH0"/>
<dbReference type="GeneID" id="130504220"/>
<dbReference type="KEGG" id="rsz:130504220"/>
<dbReference type="PANTHER" id="PTHR33067:SF31">
    <property type="entry name" value="RNA-DIRECTED DNA POLYMERASE"/>
    <property type="match status" value="1"/>
</dbReference>
<dbReference type="Gene3D" id="2.40.70.10">
    <property type="entry name" value="Acid Proteases"/>
    <property type="match status" value="1"/>
</dbReference>
<evidence type="ECO:0000256" key="1">
    <source>
        <dbReference type="SAM" id="MobiDB-lite"/>
    </source>
</evidence>
<protein>
    <submittedName>
        <fullName evidence="3 4">Uncharacterized protein LOC130504220</fullName>
    </submittedName>
</protein>
<dbReference type="CDD" id="cd00303">
    <property type="entry name" value="retropepsin_like"/>
    <property type="match status" value="1"/>
</dbReference>
<dbReference type="RefSeq" id="XP_056854789.1">
    <property type="nucleotide sequence ID" value="XM_056998809.1"/>
</dbReference>
<proteinExistence type="predicted"/>
<feature type="region of interest" description="Disordered" evidence="1">
    <location>
        <begin position="485"/>
        <end position="506"/>
    </location>
</feature>
<evidence type="ECO:0000313" key="4">
    <source>
        <dbReference type="RefSeq" id="XP_056854787.1"/>
    </source>
</evidence>
<reference evidence="3 4" key="1">
    <citation type="submission" date="2025-04" db="UniProtKB">
        <authorList>
            <consortium name="RefSeq"/>
        </authorList>
    </citation>
    <scope>IDENTIFICATION</scope>
    <source>
        <tissue evidence="3 4">Leaf</tissue>
    </source>
</reference>
<evidence type="ECO:0000313" key="2">
    <source>
        <dbReference type="Proteomes" id="UP000504610"/>
    </source>
</evidence>
<dbReference type="PANTHER" id="PTHR33067">
    <property type="entry name" value="RNA-DIRECTED DNA POLYMERASE-RELATED"/>
    <property type="match status" value="1"/>
</dbReference>
<feature type="compositionally biased region" description="Basic and acidic residues" evidence="1">
    <location>
        <begin position="691"/>
        <end position="701"/>
    </location>
</feature>
<evidence type="ECO:0000313" key="6">
    <source>
        <dbReference type="RefSeq" id="XP_056854789.1"/>
    </source>
</evidence>
<evidence type="ECO:0000313" key="5">
    <source>
        <dbReference type="RefSeq" id="XP_056854788.1"/>
    </source>
</evidence>
<feature type="compositionally biased region" description="Polar residues" evidence="1">
    <location>
        <begin position="673"/>
        <end position="682"/>
    </location>
</feature>
<dbReference type="InterPro" id="IPR021109">
    <property type="entry name" value="Peptidase_aspartic_dom_sf"/>
</dbReference>
<organism evidence="2 3">
    <name type="scientific">Raphanus sativus</name>
    <name type="common">Radish</name>
    <name type="synonym">Raphanus raphanistrum var. sativus</name>
    <dbReference type="NCBI Taxonomy" id="3726"/>
    <lineage>
        <taxon>Eukaryota</taxon>
        <taxon>Viridiplantae</taxon>
        <taxon>Streptophyta</taxon>
        <taxon>Embryophyta</taxon>
        <taxon>Tracheophyta</taxon>
        <taxon>Spermatophyta</taxon>
        <taxon>Magnoliopsida</taxon>
        <taxon>eudicotyledons</taxon>
        <taxon>Gunneridae</taxon>
        <taxon>Pentapetalae</taxon>
        <taxon>rosids</taxon>
        <taxon>malvids</taxon>
        <taxon>Brassicales</taxon>
        <taxon>Brassicaceae</taxon>
        <taxon>Brassiceae</taxon>
        <taxon>Raphanus</taxon>
    </lineage>
</organism>
<name>A0A9W3CTH0_RAPSA</name>
<feature type="region of interest" description="Disordered" evidence="1">
    <location>
        <begin position="672"/>
        <end position="701"/>
    </location>
</feature>
<sequence length="865" mass="98558">MRKRITLKKKSDPRKFAIPCVVQGIEFPHALCDTGSLVSILPKVMADHLGLKVELSLEIFTFVDYTQKYSGGLIRDLEMQIGNAIVPVNFHVLNIKLNWNSFLLHGKAFMATVGAICDMNTNRMCLTMIDPDIHYDPVKLGKPPTKTVEKEDDLGIIAVFHCEVEYETEYSGSIDNISTSSIDTSESEEIDTNHGPSIDRRTPDDELDLPDHCYPNFAIPPNRKEDDYSVRSWADSGFHESFALDIARSSQSENHIEEYDEDYWDERAWENYMENDRFANRFPKSIDIHRPPSIDYLLHPAKRHRPSIDIASITSIDIDPDDLKDKIGISPIRTTDGYIRLSTQATKFQTSTTFTQQLPATSNITMEDCNTKNNRSNHGARRSPSMATITAPSIDALTRAQSRFHDPYDIRNVSLTPDEFGIFRDTDGFARALDGRVLHITREDIADILQVANGPENLFTQRRGHPDILTHVQDNHHVTMREDTVPQSFGQPRSSPSVDIVSSPSIDGELPRSIDRARIRLPDRRLEFGRRAFDSNGSRRFKWEAKDEFGVHRDEFGHARGVDGEIIPVTKEHIRRILERASIFHRGCLRLPEHTRLYHAYRPPPVPYSREEIDDMVTDVWRAQAHLEADFHTLVEDTFQPLDSSYESLQSDMAVLRMEIKSIRTMLEKEATPQVSIDTTPAPSIDIGKTTSKDQPECSSPKRDEWEIAYINTRIGDVYSPLNNNVEWLSKRIDLLQKELATIREKIHVQNATIPSNDTNSSPSIDTRFAAMEDGMKSYEERHDHFSSPIMRYLDTLSQQLNELQQDIGIVQDHLGLRDRNAASIDRPRPISIDIGPPPAKRACTAAEVDHIKHELYEAMNAMEE</sequence>
<feature type="compositionally biased region" description="Low complexity" evidence="1">
    <location>
        <begin position="175"/>
        <end position="184"/>
    </location>
</feature>
<keyword evidence="2" id="KW-1185">Reference proteome</keyword>
<evidence type="ECO:0000313" key="7">
    <source>
        <dbReference type="RefSeq" id="XP_056854790.1"/>
    </source>
</evidence>
<feature type="region of interest" description="Disordered" evidence="1">
    <location>
        <begin position="175"/>
        <end position="208"/>
    </location>
</feature>
<dbReference type="RefSeq" id="XP_056854787.1">
    <property type="nucleotide sequence ID" value="XM_056998807.1"/>
</dbReference>